<gene>
    <name evidence="1" type="ORF">HGRIS_004277</name>
</gene>
<name>A0ABR3IPB3_9AGAR</name>
<dbReference type="Proteomes" id="UP001556367">
    <property type="component" value="Unassembled WGS sequence"/>
</dbReference>
<keyword evidence="2" id="KW-1185">Reference proteome</keyword>
<proteinExistence type="predicted"/>
<accession>A0ABR3IPB3</accession>
<evidence type="ECO:0000313" key="1">
    <source>
        <dbReference type="EMBL" id="KAL0945124.1"/>
    </source>
</evidence>
<protein>
    <submittedName>
        <fullName evidence="1">Uncharacterized protein</fullName>
    </submittedName>
</protein>
<evidence type="ECO:0000313" key="2">
    <source>
        <dbReference type="Proteomes" id="UP001556367"/>
    </source>
</evidence>
<reference evidence="2" key="1">
    <citation type="submission" date="2024-06" db="EMBL/GenBank/DDBJ databases">
        <title>Multi-omics analyses provide insights into the biosynthesis of the anticancer antibiotic pleurotin in Hohenbuehelia grisea.</title>
        <authorList>
            <person name="Weaver J.A."/>
            <person name="Alberti F."/>
        </authorList>
    </citation>
    <scope>NUCLEOTIDE SEQUENCE [LARGE SCALE GENOMIC DNA]</scope>
    <source>
        <strain evidence="2">T-177</strain>
    </source>
</reference>
<sequence length="128" mass="13774">MPANQRSTSRARPISLIPTPIPTVSSRSGPIRSTSAVAVDAKIDGGKASGSTVRSQAMLVLGEHLTYVPLSALWVVQVRYLLFSCRSCSPVDRHTPHGYISWCQDIATPSTSPPSSLYSDPHDEIVDI</sequence>
<dbReference type="EMBL" id="JASNQZ010000019">
    <property type="protein sequence ID" value="KAL0945124.1"/>
    <property type="molecule type" value="Genomic_DNA"/>
</dbReference>
<comment type="caution">
    <text evidence="1">The sequence shown here is derived from an EMBL/GenBank/DDBJ whole genome shotgun (WGS) entry which is preliminary data.</text>
</comment>
<organism evidence="1 2">
    <name type="scientific">Hohenbuehelia grisea</name>
    <dbReference type="NCBI Taxonomy" id="104357"/>
    <lineage>
        <taxon>Eukaryota</taxon>
        <taxon>Fungi</taxon>
        <taxon>Dikarya</taxon>
        <taxon>Basidiomycota</taxon>
        <taxon>Agaricomycotina</taxon>
        <taxon>Agaricomycetes</taxon>
        <taxon>Agaricomycetidae</taxon>
        <taxon>Agaricales</taxon>
        <taxon>Pleurotineae</taxon>
        <taxon>Pleurotaceae</taxon>
        <taxon>Hohenbuehelia</taxon>
    </lineage>
</organism>